<dbReference type="RefSeq" id="WP_152608971.1">
    <property type="nucleotide sequence ID" value="NZ_JACJQT010000032.1"/>
</dbReference>
<name>A0ABR8BYU5_APHFL</name>
<feature type="domain" description="Type I restriction enzyme R protein C-terminal" evidence="1">
    <location>
        <begin position="8"/>
        <end position="44"/>
    </location>
</feature>
<gene>
    <name evidence="2" type="ORF">H6F99_13455</name>
</gene>
<dbReference type="EMBL" id="JACJQT010000032">
    <property type="protein sequence ID" value="MBD2279265.1"/>
    <property type="molecule type" value="Genomic_DNA"/>
</dbReference>
<keyword evidence="3" id="KW-1185">Reference proteome</keyword>
<dbReference type="InterPro" id="IPR022625">
    <property type="entry name" value="TypeI_RM_Rsu_C"/>
</dbReference>
<evidence type="ECO:0000313" key="3">
    <source>
        <dbReference type="Proteomes" id="UP000606721"/>
    </source>
</evidence>
<accession>A0ABR8BYU5</accession>
<protein>
    <recommendedName>
        <fullName evidence="1">Type I restriction enzyme R protein C-terminal domain-containing protein</fullName>
    </recommendedName>
</protein>
<dbReference type="Proteomes" id="UP000606721">
    <property type="component" value="Unassembled WGS sequence"/>
</dbReference>
<evidence type="ECO:0000313" key="2">
    <source>
        <dbReference type="EMBL" id="MBD2279265.1"/>
    </source>
</evidence>
<dbReference type="Pfam" id="PF12008">
    <property type="entry name" value="EcoR124_C"/>
    <property type="match status" value="1"/>
</dbReference>
<sequence length="55" mass="6354">MTTQTEAQLELIHRDEINVAYILDLLRTMKKTIERVSEKIQLFIDTFIEGMGGTV</sequence>
<organism evidence="2 3">
    <name type="scientific">Aphanizomenon flos-aquae FACHB-1040</name>
    <dbReference type="NCBI Taxonomy" id="2692887"/>
    <lineage>
        <taxon>Bacteria</taxon>
        <taxon>Bacillati</taxon>
        <taxon>Cyanobacteriota</taxon>
        <taxon>Cyanophyceae</taxon>
        <taxon>Nostocales</taxon>
        <taxon>Aphanizomenonaceae</taxon>
        <taxon>Aphanizomenon</taxon>
    </lineage>
</organism>
<proteinExistence type="predicted"/>
<reference evidence="2 3" key="1">
    <citation type="journal article" date="2020" name="ISME J.">
        <title>Comparative genomics reveals insights into cyanobacterial evolution and habitat adaptation.</title>
        <authorList>
            <person name="Chen M.Y."/>
            <person name="Teng W.K."/>
            <person name="Zhao L."/>
            <person name="Hu C.X."/>
            <person name="Zhou Y.K."/>
            <person name="Han B.P."/>
            <person name="Song L.R."/>
            <person name="Shu W.S."/>
        </authorList>
    </citation>
    <scope>NUCLEOTIDE SEQUENCE [LARGE SCALE GENOMIC DNA]</scope>
    <source>
        <strain evidence="2 3">FACHB-1040</strain>
    </source>
</reference>
<comment type="caution">
    <text evidence="2">The sequence shown here is derived from an EMBL/GenBank/DDBJ whole genome shotgun (WGS) entry which is preliminary data.</text>
</comment>
<evidence type="ECO:0000259" key="1">
    <source>
        <dbReference type="Pfam" id="PF12008"/>
    </source>
</evidence>